<evidence type="ECO:0000256" key="6">
    <source>
        <dbReference type="ARBA" id="ARBA00022989"/>
    </source>
</evidence>
<feature type="transmembrane region" description="Helical" evidence="8">
    <location>
        <begin position="12"/>
        <end position="29"/>
    </location>
</feature>
<dbReference type="GO" id="GO:0042910">
    <property type="term" value="F:xenobiotic transmembrane transporter activity"/>
    <property type="evidence" value="ECO:0007669"/>
    <property type="project" value="TreeGrafter"/>
</dbReference>
<dbReference type="EMBL" id="CP000478">
    <property type="protein sequence ID" value="ABK16151.1"/>
    <property type="molecule type" value="Genomic_DNA"/>
</dbReference>
<dbReference type="SUPFAM" id="SSF82693">
    <property type="entry name" value="Multidrug efflux transporter AcrB pore domain, PN1, PN2, PC1 and PC2 subdomains"/>
    <property type="match status" value="4"/>
</dbReference>
<feature type="transmembrane region" description="Helical" evidence="8">
    <location>
        <begin position="364"/>
        <end position="385"/>
    </location>
</feature>
<dbReference type="Proteomes" id="UP000001784">
    <property type="component" value="Chromosome"/>
</dbReference>
<name>A0LFE9_SYNFM</name>
<sequence>MNITELFIRRPVATTLVMLAILLFGLMGYRSLPVSELPNVDYPTIEVSSNLPGSNPETMAASVATPLEREFSTIAGLDSMTSVNALGITRITLQFSLDRDIDAAAQDVQTAIAKSQRLLPPELPTPPWFRKVNPADQPILYLALASPILPLSTVDEYAQTLVAQRISMLGGVAQVLVFGSQKYAVRVQVNPNALTSLGIGIDEVEQAIAKSNVNLPTGTLYGQNRAFTVQATGQLVNAASYKPVIVAYRNGSPVRLQDLGKVIDGVENDKVAGWFNSGGNTSRAIILAIQRQPGTNTVQVADRIKGLLPMFRMQIPESVKLDILYDRSESISHSIEDVKFTLYLSMCLVVLVIFLFLRNVSATIIPSLALPLSIVGTFAVMYMLGYSLDNLSLMALTLSVGFVVDDAIVMLENIVRHLEMGKSKLQAALDGSREIGFTILSMTLSLAAVFIPLLFMGGILGRLFHEFAVTIGAAILVSGVVSLTLSPMLCSRFLKAPGAERHGAFYNTAERFFQGMLGAYDWSLKLVLRHKASMMLLSAVLLIATGYLFWAIPKDFIPSQDTGQVQGFTEARQGISFAAMVERQKAVAAIINKDPDVAGFMSGAGATGGTPTGNSGRLFMRLKPRSERESNVTEVIARLRGEVAAVPGINVYFQNPPAIQIGGRATKSQYQYTLQGPDTKELYQWAPALEEKFRELPGLQDVVSDLQITNPQVVVDIDRDKAQSLGVSAEQIENALYSAYGARQVSTIYTPINQYQVILEVDPKYQEDPSALSLLYVRSSSGRLVPTEAVAKIRQNVGPMTVNHTGQFASVTVSFNLKPGVALGDAVDQIEKAVRELRLPATLSSSFQGTAQQFQQSMKGMWVLLIVAIMVIYMVLGILYESFIHPVTILSGLPSAGVGALLTLMIFRVDLSIYAFVGIIMLVGIVKKNAIMMIDFALSAQREYGKSPAEAIYEGCILRFRPIMMTTMAALMGTLPIALGIGAGAEARQPLGLAVVGGLVLSQLLTLYITPVVYLYMESFQEMLRRVFKPAARKATPEAVGSEVMERPRRKTSAL</sequence>
<evidence type="ECO:0000256" key="1">
    <source>
        <dbReference type="ARBA" id="ARBA00004429"/>
    </source>
</evidence>
<dbReference type="InterPro" id="IPR001036">
    <property type="entry name" value="Acrflvin-R"/>
</dbReference>
<organism evidence="9 10">
    <name type="scientific">Syntrophobacter fumaroxidans (strain DSM 10017 / MPOB)</name>
    <dbReference type="NCBI Taxonomy" id="335543"/>
    <lineage>
        <taxon>Bacteria</taxon>
        <taxon>Pseudomonadati</taxon>
        <taxon>Thermodesulfobacteriota</taxon>
        <taxon>Syntrophobacteria</taxon>
        <taxon>Syntrophobacterales</taxon>
        <taxon>Syntrophobacteraceae</taxon>
        <taxon>Syntrophobacter</taxon>
    </lineage>
</organism>
<dbReference type="Gene3D" id="1.20.1640.10">
    <property type="entry name" value="Multidrug efflux transporter AcrB transmembrane domain"/>
    <property type="match status" value="2"/>
</dbReference>
<keyword evidence="3" id="KW-1003">Cell membrane</keyword>
<feature type="transmembrane region" description="Helical" evidence="8">
    <location>
        <begin position="534"/>
        <end position="552"/>
    </location>
</feature>
<dbReference type="KEGG" id="sfu:Sfum_0451"/>
<proteinExistence type="predicted"/>
<dbReference type="Gene3D" id="3.30.70.1440">
    <property type="entry name" value="Multidrug efflux transporter AcrB pore domain"/>
    <property type="match status" value="1"/>
</dbReference>
<dbReference type="PANTHER" id="PTHR32063">
    <property type="match status" value="1"/>
</dbReference>
<feature type="transmembrane region" description="Helical" evidence="8">
    <location>
        <begin position="435"/>
        <end position="455"/>
    </location>
</feature>
<feature type="transmembrane region" description="Helical" evidence="8">
    <location>
        <begin position="913"/>
        <end position="938"/>
    </location>
</feature>
<evidence type="ECO:0000256" key="7">
    <source>
        <dbReference type="ARBA" id="ARBA00023136"/>
    </source>
</evidence>
<evidence type="ECO:0000256" key="5">
    <source>
        <dbReference type="ARBA" id="ARBA00022692"/>
    </source>
</evidence>
<dbReference type="PRINTS" id="PR00702">
    <property type="entry name" value="ACRIFLAVINRP"/>
</dbReference>
<dbReference type="Gene3D" id="3.30.70.1320">
    <property type="entry name" value="Multidrug efflux transporter AcrB pore domain like"/>
    <property type="match status" value="1"/>
</dbReference>
<keyword evidence="2" id="KW-0813">Transport</keyword>
<evidence type="ECO:0000256" key="2">
    <source>
        <dbReference type="ARBA" id="ARBA00022448"/>
    </source>
</evidence>
<dbReference type="FunCoup" id="A0LFE9">
    <property type="interactions" value="333"/>
</dbReference>
<keyword evidence="7 8" id="KW-0472">Membrane</keyword>
<dbReference type="AlphaFoldDB" id="A0LFE9"/>
<feature type="transmembrane region" description="Helical" evidence="8">
    <location>
        <begin position="991"/>
        <end position="1016"/>
    </location>
</feature>
<dbReference type="SUPFAM" id="SSF82714">
    <property type="entry name" value="Multidrug efflux transporter AcrB TolC docking domain, DN and DC subdomains"/>
    <property type="match status" value="2"/>
</dbReference>
<dbReference type="FunFam" id="3.30.70.1430:FF:000001">
    <property type="entry name" value="Efflux pump membrane transporter"/>
    <property type="match status" value="1"/>
</dbReference>
<feature type="transmembrane region" description="Helical" evidence="8">
    <location>
        <begin position="963"/>
        <end position="985"/>
    </location>
</feature>
<dbReference type="Gene3D" id="3.30.2090.10">
    <property type="entry name" value="Multidrug efflux transporter AcrB TolC docking domain, DN and DC subdomains"/>
    <property type="match status" value="2"/>
</dbReference>
<reference evidence="9 10" key="1">
    <citation type="submission" date="2006-10" db="EMBL/GenBank/DDBJ databases">
        <title>Complete sequence of Syntrophobacter fumaroxidans MPOB.</title>
        <authorList>
            <consortium name="US DOE Joint Genome Institute"/>
            <person name="Copeland A."/>
            <person name="Lucas S."/>
            <person name="Lapidus A."/>
            <person name="Barry K."/>
            <person name="Detter J.C."/>
            <person name="Glavina del Rio T."/>
            <person name="Hammon N."/>
            <person name="Israni S."/>
            <person name="Pitluck S."/>
            <person name="Goltsman E.G."/>
            <person name="Martinez M."/>
            <person name="Schmutz J."/>
            <person name="Larimer F."/>
            <person name="Land M."/>
            <person name="Hauser L."/>
            <person name="Kyrpides N."/>
            <person name="Kim E."/>
            <person name="Boone D.R."/>
            <person name="Brockman F."/>
            <person name="Culley D."/>
            <person name="Ferry J."/>
            <person name="Gunsalus R."/>
            <person name="McInerney M.J."/>
            <person name="Morrison M."/>
            <person name="Plugge C."/>
            <person name="Rohlin L."/>
            <person name="Scholten J."/>
            <person name="Sieber J."/>
            <person name="Stams A.J.M."/>
            <person name="Worm P."/>
            <person name="Henstra A.M."/>
            <person name="Richardson P."/>
        </authorList>
    </citation>
    <scope>NUCLEOTIDE SEQUENCE [LARGE SCALE GENOMIC DNA]</scope>
    <source>
        <strain evidence="10">DSM 10017 / MPOB</strain>
    </source>
</reference>
<keyword evidence="6 8" id="KW-1133">Transmembrane helix</keyword>
<dbReference type="InterPro" id="IPR027463">
    <property type="entry name" value="AcrB_DN_DC_subdom"/>
</dbReference>
<feature type="transmembrane region" description="Helical" evidence="8">
    <location>
        <begin position="467"/>
        <end position="485"/>
    </location>
</feature>
<keyword evidence="5 8" id="KW-0812">Transmembrane</keyword>
<dbReference type="eggNOG" id="COG0841">
    <property type="taxonomic scope" value="Bacteria"/>
</dbReference>
<comment type="subcellular location">
    <subcellularLocation>
        <location evidence="1">Cell inner membrane</location>
        <topology evidence="1">Multi-pass membrane protein</topology>
    </subcellularLocation>
</comment>
<dbReference type="STRING" id="335543.Sfum_0451"/>
<protein>
    <submittedName>
        <fullName evidence="9">Acriflavin resistance protein</fullName>
    </submittedName>
</protein>
<dbReference type="PANTHER" id="PTHR32063:SF21">
    <property type="entry name" value="MULTIDRUG RESISTANCE PROTEIN MDTB"/>
    <property type="match status" value="1"/>
</dbReference>
<feature type="transmembrane region" description="Helical" evidence="8">
    <location>
        <begin position="340"/>
        <end position="357"/>
    </location>
</feature>
<gene>
    <name evidence="9" type="ordered locus">Sfum_0451</name>
</gene>
<dbReference type="GO" id="GO:0005886">
    <property type="term" value="C:plasma membrane"/>
    <property type="evidence" value="ECO:0007669"/>
    <property type="project" value="UniProtKB-SubCell"/>
</dbReference>
<evidence type="ECO:0000256" key="4">
    <source>
        <dbReference type="ARBA" id="ARBA00022519"/>
    </source>
</evidence>
<feature type="transmembrane region" description="Helical" evidence="8">
    <location>
        <begin position="860"/>
        <end position="880"/>
    </location>
</feature>
<dbReference type="Gene3D" id="3.30.70.1430">
    <property type="entry name" value="Multidrug efflux transporter AcrB pore domain"/>
    <property type="match status" value="2"/>
</dbReference>
<keyword evidence="4" id="KW-0997">Cell inner membrane</keyword>
<dbReference type="OrthoDB" id="9759330at2"/>
<keyword evidence="10" id="KW-1185">Reference proteome</keyword>
<evidence type="ECO:0000313" key="9">
    <source>
        <dbReference type="EMBL" id="ABK16151.1"/>
    </source>
</evidence>
<dbReference type="Pfam" id="PF00873">
    <property type="entry name" value="ACR_tran"/>
    <property type="match status" value="1"/>
</dbReference>
<evidence type="ECO:0000256" key="3">
    <source>
        <dbReference type="ARBA" id="ARBA00022475"/>
    </source>
</evidence>
<dbReference type="HOGENOM" id="CLU_002755_1_2_7"/>
<evidence type="ECO:0000256" key="8">
    <source>
        <dbReference type="SAM" id="Phobius"/>
    </source>
</evidence>
<dbReference type="SUPFAM" id="SSF82866">
    <property type="entry name" value="Multidrug efflux transporter AcrB transmembrane domain"/>
    <property type="match status" value="2"/>
</dbReference>
<accession>A0LFE9</accession>
<dbReference type="RefSeq" id="WP_011697324.1">
    <property type="nucleotide sequence ID" value="NC_008554.1"/>
</dbReference>
<dbReference type="FunFam" id="1.20.1640.10:FF:000001">
    <property type="entry name" value="Efflux pump membrane transporter"/>
    <property type="match status" value="1"/>
</dbReference>
<dbReference type="InParanoid" id="A0LFE9"/>
<evidence type="ECO:0000313" key="10">
    <source>
        <dbReference type="Proteomes" id="UP000001784"/>
    </source>
</evidence>